<comment type="caution">
    <text evidence="2">The sequence shown here is derived from an EMBL/GenBank/DDBJ whole genome shotgun (WGS) entry which is preliminary data.</text>
</comment>
<dbReference type="Pfam" id="PF11381">
    <property type="entry name" value="DUF3185"/>
    <property type="match status" value="1"/>
</dbReference>
<keyword evidence="3" id="KW-1185">Reference proteome</keyword>
<keyword evidence="1" id="KW-0812">Transmembrane</keyword>
<dbReference type="RefSeq" id="WP_311652518.1">
    <property type="nucleotide sequence ID" value="NZ_JAVRIB010000006.1"/>
</dbReference>
<gene>
    <name evidence="2" type="ORF">RM532_07060</name>
</gene>
<keyword evidence="1" id="KW-1133">Transmembrane helix</keyword>
<sequence length="67" mass="7169">MTMQKAIGAALLVTGVLLLFFGYNEYQSLQSEVSEFFTGSPTDRALMMLIGGAISSVIGLVLVVRRG</sequence>
<protein>
    <submittedName>
        <fullName evidence="2">DUF3185 family protein</fullName>
    </submittedName>
</protein>
<evidence type="ECO:0000256" key="1">
    <source>
        <dbReference type="SAM" id="Phobius"/>
    </source>
</evidence>
<feature type="transmembrane region" description="Helical" evidence="1">
    <location>
        <begin position="46"/>
        <end position="64"/>
    </location>
</feature>
<evidence type="ECO:0000313" key="2">
    <source>
        <dbReference type="EMBL" id="MDT0634713.1"/>
    </source>
</evidence>
<evidence type="ECO:0000313" key="3">
    <source>
        <dbReference type="Proteomes" id="UP001251857"/>
    </source>
</evidence>
<accession>A0ABU3BZH1</accession>
<dbReference type="Proteomes" id="UP001251857">
    <property type="component" value="Unassembled WGS sequence"/>
</dbReference>
<dbReference type="InterPro" id="IPR021521">
    <property type="entry name" value="DUF3185"/>
</dbReference>
<organism evidence="2 3">
    <name type="scientific">Spectribacter hydrogenoxidans</name>
    <dbReference type="NCBI Taxonomy" id="3075608"/>
    <lineage>
        <taxon>Bacteria</taxon>
        <taxon>Pseudomonadati</taxon>
        <taxon>Pseudomonadota</taxon>
        <taxon>Gammaproteobacteria</taxon>
        <taxon>Salinisphaerales</taxon>
        <taxon>Salinisphaeraceae</taxon>
        <taxon>Spectribacter</taxon>
    </lineage>
</organism>
<keyword evidence="1" id="KW-0472">Membrane</keyword>
<name>A0ABU3BZH1_9GAMM</name>
<proteinExistence type="predicted"/>
<dbReference type="EMBL" id="JAVRIB010000006">
    <property type="protein sequence ID" value="MDT0634713.1"/>
    <property type="molecule type" value="Genomic_DNA"/>
</dbReference>
<reference evidence="2 3" key="1">
    <citation type="submission" date="2023-09" db="EMBL/GenBank/DDBJ databases">
        <authorList>
            <person name="Rey-Velasco X."/>
        </authorList>
    </citation>
    <scope>NUCLEOTIDE SEQUENCE [LARGE SCALE GENOMIC DNA]</scope>
    <source>
        <strain evidence="2 3">W335</strain>
    </source>
</reference>